<dbReference type="CDD" id="cd02932">
    <property type="entry name" value="OYE_YqiM_FMN"/>
    <property type="match status" value="1"/>
</dbReference>
<dbReference type="PANTHER" id="PTHR43303:SF7">
    <property type="entry name" value="FLAVIN OXIDOREDUCTASE, PUTATIVE (AFU_ORTHOLOGUE AFUA_7G06420)-RELATED"/>
    <property type="match status" value="1"/>
</dbReference>
<name>A0A9W9KHZ0_9EURO</name>
<dbReference type="SUPFAM" id="SSF51395">
    <property type="entry name" value="FMN-linked oxidoreductases"/>
    <property type="match status" value="1"/>
</dbReference>
<dbReference type="GO" id="GO:0015031">
    <property type="term" value="P:protein transport"/>
    <property type="evidence" value="ECO:0007669"/>
    <property type="project" value="InterPro"/>
</dbReference>
<dbReference type="PROSITE" id="PS51322">
    <property type="entry name" value="UEV"/>
    <property type="match status" value="1"/>
</dbReference>
<comment type="caution">
    <text evidence="3">The sequence shown here is derived from an EMBL/GenBank/DDBJ whole genome shotgun (WGS) entry which is preliminary data.</text>
</comment>
<dbReference type="OrthoDB" id="72788at2759"/>
<dbReference type="EMBL" id="JAPMSZ010000004">
    <property type="protein sequence ID" value="KAJ5106093.1"/>
    <property type="molecule type" value="Genomic_DNA"/>
</dbReference>
<dbReference type="GeneID" id="81393190"/>
<dbReference type="InterPro" id="IPR016135">
    <property type="entry name" value="UBQ-conjugating_enzyme/RWD"/>
</dbReference>
<organism evidence="3 4">
    <name type="scientific">Penicillium alfredii</name>
    <dbReference type="NCBI Taxonomy" id="1506179"/>
    <lineage>
        <taxon>Eukaryota</taxon>
        <taxon>Fungi</taxon>
        <taxon>Dikarya</taxon>
        <taxon>Ascomycota</taxon>
        <taxon>Pezizomycotina</taxon>
        <taxon>Eurotiomycetes</taxon>
        <taxon>Eurotiomycetidae</taxon>
        <taxon>Eurotiales</taxon>
        <taxon>Aspergillaceae</taxon>
        <taxon>Penicillium</taxon>
    </lineage>
</organism>
<protein>
    <submittedName>
        <fullName evidence="3">NADH-dependent flavin oxidoreductase</fullName>
    </submittedName>
</protein>
<dbReference type="InterPro" id="IPR013785">
    <property type="entry name" value="Aldolase_TIM"/>
</dbReference>
<feature type="region of interest" description="Disordered" evidence="1">
    <location>
        <begin position="14"/>
        <end position="40"/>
    </location>
</feature>
<reference evidence="3" key="2">
    <citation type="journal article" date="2023" name="IMA Fungus">
        <title>Comparative genomic study of the Penicillium genus elucidates a diverse pangenome and 15 lateral gene transfer events.</title>
        <authorList>
            <person name="Petersen C."/>
            <person name="Sorensen T."/>
            <person name="Nielsen M.R."/>
            <person name="Sondergaard T.E."/>
            <person name="Sorensen J.L."/>
            <person name="Fitzpatrick D.A."/>
            <person name="Frisvad J.C."/>
            <person name="Nielsen K.L."/>
        </authorList>
    </citation>
    <scope>NUCLEOTIDE SEQUENCE</scope>
    <source>
        <strain evidence="3">IBT 34128</strain>
    </source>
</reference>
<dbReference type="GO" id="GO:0010181">
    <property type="term" value="F:FMN binding"/>
    <property type="evidence" value="ECO:0007669"/>
    <property type="project" value="InterPro"/>
</dbReference>
<evidence type="ECO:0000313" key="3">
    <source>
        <dbReference type="EMBL" id="KAJ5106093.1"/>
    </source>
</evidence>
<dbReference type="InterPro" id="IPR001155">
    <property type="entry name" value="OxRdtase_FMN_N"/>
</dbReference>
<dbReference type="PANTHER" id="PTHR43303">
    <property type="entry name" value="NADPH DEHYDROGENASE C23G7.10C-RELATED"/>
    <property type="match status" value="1"/>
</dbReference>
<dbReference type="InterPro" id="IPR008883">
    <property type="entry name" value="UEV_N"/>
</dbReference>
<dbReference type="GO" id="GO:0050661">
    <property type="term" value="F:NADP binding"/>
    <property type="evidence" value="ECO:0007669"/>
    <property type="project" value="InterPro"/>
</dbReference>
<dbReference type="Gene3D" id="3.10.110.10">
    <property type="entry name" value="Ubiquitin Conjugating Enzyme"/>
    <property type="match status" value="1"/>
</dbReference>
<dbReference type="SUPFAM" id="SSF54495">
    <property type="entry name" value="UBC-like"/>
    <property type="match status" value="1"/>
</dbReference>
<dbReference type="Proteomes" id="UP001141434">
    <property type="component" value="Unassembled WGS sequence"/>
</dbReference>
<accession>A0A9W9KHZ0</accession>
<dbReference type="GO" id="GO:0003959">
    <property type="term" value="F:NADPH dehydrogenase activity"/>
    <property type="evidence" value="ECO:0007669"/>
    <property type="project" value="InterPro"/>
</dbReference>
<dbReference type="Pfam" id="PF05743">
    <property type="entry name" value="UEV"/>
    <property type="match status" value="1"/>
</dbReference>
<keyword evidence="4" id="KW-1185">Reference proteome</keyword>
<feature type="domain" description="UEV" evidence="2">
    <location>
        <begin position="443"/>
        <end position="575"/>
    </location>
</feature>
<dbReference type="CDD" id="cd11685">
    <property type="entry name" value="UEV_TSG101-like"/>
    <property type="match status" value="1"/>
</dbReference>
<dbReference type="RefSeq" id="XP_056515089.1">
    <property type="nucleotide sequence ID" value="XM_056654022.1"/>
</dbReference>
<evidence type="ECO:0000259" key="2">
    <source>
        <dbReference type="PROSITE" id="PS51322"/>
    </source>
</evidence>
<dbReference type="AlphaFoldDB" id="A0A9W9KHZ0"/>
<evidence type="ECO:0000256" key="1">
    <source>
        <dbReference type="SAM" id="MobiDB-lite"/>
    </source>
</evidence>
<sequence length="575" mass="62948">MTNWPDVPIKPAEGISYFTPAQSPPAGTARDPQTSGRPIPKLFKPLTIRGQTFQNRLGVAPMCQYSADDGHLSPWHLAHYGGIAQRGPGMVMIEATAVLPEGRITPVCTGLWKDSQIAPLQQTIEFVHSQGQKIGIQLAHAGCKASHVPPWLGGVTCTDAVGGWVNNVKAPSAIPFTEGEIVPKALTKDDIQEVKDAWVAATKRALAAGVDFIEIHNAHGYLLSSFMSPSSNKRTDEYGGSFENRIRFPLEIAQLTRDTAGPNIPVFLRLSATDWLENSLPEEKGWKLEDTVEFARALAAQGCIDVIDISSGGVHHAQKIISGPAFQVPFASAIKKVVGDKMLVAAVGMINNGGLAEKSLNDDDIDIILVGRAFQRDPGLTWQFAKDLDVEIAMAAQIRWGFTSFRNASEFIQPNFMKGAEANRVSALPPSSFPLRHGGPPEDTELADHYDPQQTYHDPNRAYHDVANALAQYPSLSPRTDVYTYETGFSALLVHLVGTLPVAFRGTTYQFPLALWIPNTYPHEPPIVFVTPTQDMAVRVGQHVTLEGRVYHHYLAHWAEGWDVSIPSYLKRSLM</sequence>
<dbReference type="InterPro" id="IPR044152">
    <property type="entry name" value="YqjM-like"/>
</dbReference>
<reference evidence="3" key="1">
    <citation type="submission" date="2022-11" db="EMBL/GenBank/DDBJ databases">
        <authorList>
            <person name="Petersen C."/>
        </authorList>
    </citation>
    <scope>NUCLEOTIDE SEQUENCE</scope>
    <source>
        <strain evidence="3">IBT 34128</strain>
    </source>
</reference>
<dbReference type="Gene3D" id="3.20.20.70">
    <property type="entry name" value="Aldolase class I"/>
    <property type="match status" value="1"/>
</dbReference>
<dbReference type="Pfam" id="PF00724">
    <property type="entry name" value="Oxidored_FMN"/>
    <property type="match status" value="1"/>
</dbReference>
<proteinExistence type="predicted"/>
<evidence type="ECO:0000313" key="4">
    <source>
        <dbReference type="Proteomes" id="UP001141434"/>
    </source>
</evidence>
<gene>
    <name evidence="3" type="ORF">NUU61_003440</name>
</gene>